<dbReference type="Gene3D" id="1.10.533.10">
    <property type="entry name" value="Death Domain, Fas"/>
    <property type="match status" value="1"/>
</dbReference>
<dbReference type="EMBL" id="JARQZJ010000061">
    <property type="protein sequence ID" value="KAK9879088.1"/>
    <property type="molecule type" value="Genomic_DNA"/>
</dbReference>
<organism evidence="13 14">
    <name type="scientific">Henosepilachna vigintioctopunctata</name>
    <dbReference type="NCBI Taxonomy" id="420089"/>
    <lineage>
        <taxon>Eukaryota</taxon>
        <taxon>Metazoa</taxon>
        <taxon>Ecdysozoa</taxon>
        <taxon>Arthropoda</taxon>
        <taxon>Hexapoda</taxon>
        <taxon>Insecta</taxon>
        <taxon>Pterygota</taxon>
        <taxon>Neoptera</taxon>
        <taxon>Endopterygota</taxon>
        <taxon>Coleoptera</taxon>
        <taxon>Polyphaga</taxon>
        <taxon>Cucujiformia</taxon>
        <taxon>Coccinelloidea</taxon>
        <taxon>Coccinellidae</taxon>
        <taxon>Epilachninae</taxon>
        <taxon>Epilachnini</taxon>
        <taxon>Henosepilachna</taxon>
    </lineage>
</organism>
<evidence type="ECO:0000256" key="11">
    <source>
        <dbReference type="RuleBase" id="RU000304"/>
    </source>
</evidence>
<proteinExistence type="inferred from homology"/>
<evidence type="ECO:0000256" key="2">
    <source>
        <dbReference type="ARBA" id="ARBA00012513"/>
    </source>
</evidence>
<dbReference type="CDD" id="cd14066">
    <property type="entry name" value="STKc_IRAK"/>
    <property type="match status" value="1"/>
</dbReference>
<keyword evidence="6" id="KW-0418">Kinase</keyword>
<dbReference type="InterPro" id="IPR011009">
    <property type="entry name" value="Kinase-like_dom_sf"/>
</dbReference>
<dbReference type="EC" id="2.7.11.1" evidence="2"/>
<comment type="caution">
    <text evidence="13">The sequence shown here is derived from an EMBL/GenBank/DDBJ whole genome shotgun (WGS) entry which is preliminary data.</text>
</comment>
<keyword evidence="7 10" id="KW-0067">ATP-binding</keyword>
<dbReference type="FunFam" id="1.10.533.10:FF:000094">
    <property type="entry name" value="Interleukin-1 receptor-associated kinase"/>
    <property type="match status" value="1"/>
</dbReference>
<dbReference type="PROSITE" id="PS00107">
    <property type="entry name" value="PROTEIN_KINASE_ATP"/>
    <property type="match status" value="1"/>
</dbReference>
<feature type="binding site" evidence="10">
    <location>
        <position position="227"/>
    </location>
    <ligand>
        <name>ATP</name>
        <dbReference type="ChEBI" id="CHEBI:30616"/>
    </ligand>
</feature>
<dbReference type="Gene3D" id="1.10.510.10">
    <property type="entry name" value="Transferase(Phosphotransferase) domain 1"/>
    <property type="match status" value="1"/>
</dbReference>
<evidence type="ECO:0000256" key="9">
    <source>
        <dbReference type="ARBA" id="ARBA00048679"/>
    </source>
</evidence>
<dbReference type="PANTHER" id="PTHR48006">
    <property type="entry name" value="LEUCINE-RICH REPEAT-CONTAINING PROTEIN DDB_G0281931-RELATED"/>
    <property type="match status" value="1"/>
</dbReference>
<evidence type="ECO:0000259" key="12">
    <source>
        <dbReference type="PROSITE" id="PS50011"/>
    </source>
</evidence>
<dbReference type="SUPFAM" id="SSF47986">
    <property type="entry name" value="DEATH domain"/>
    <property type="match status" value="1"/>
</dbReference>
<dbReference type="InterPro" id="IPR037924">
    <property type="entry name" value="Pelle_death"/>
</dbReference>
<comment type="catalytic activity">
    <reaction evidence="8">
        <text>L-threonyl-[protein] + ATP = O-phospho-L-threonyl-[protein] + ADP + H(+)</text>
        <dbReference type="Rhea" id="RHEA:46608"/>
        <dbReference type="Rhea" id="RHEA-COMP:11060"/>
        <dbReference type="Rhea" id="RHEA-COMP:11605"/>
        <dbReference type="ChEBI" id="CHEBI:15378"/>
        <dbReference type="ChEBI" id="CHEBI:30013"/>
        <dbReference type="ChEBI" id="CHEBI:30616"/>
        <dbReference type="ChEBI" id="CHEBI:61977"/>
        <dbReference type="ChEBI" id="CHEBI:456216"/>
        <dbReference type="EC" id="2.7.11.1"/>
    </reaction>
</comment>
<dbReference type="CDD" id="cd08307">
    <property type="entry name" value="Death_Pelle"/>
    <property type="match status" value="1"/>
</dbReference>
<evidence type="ECO:0000313" key="13">
    <source>
        <dbReference type="EMBL" id="KAK9879088.1"/>
    </source>
</evidence>
<sequence length="474" mass="54601">MYIYDLPYLEQRECCNILDENNLWVELATVHMKFDEDTIKVIKRKSQSGKSPTEFLFTLWGNQNHTVIELFMLLKQMEKYNVMEILKKFVMPKYHILIKPVACSSKEIENVNSSRHTAPNVNLEQSVKILNVSRMDMNREVEISRENNESSVGEILNPKPRFQPVHYSRQTFSDISSVVESAGVIPQIPYEDLQRSTDNWNRFAILGKGGFGTVFKGTWKCTEVAIKRMEQKEDNPESHNEQMKQSITELRWLNACRHDNILPVYGYSIDGPQPCLVYQYMPGGCLEHRLRVRDIAKVLTWPVRQSIAIGSARGLQFLHTNTDKPLIHGDIKSANILLDRNDIPRIGDFGLAREGPQSNYTKISKIHGTRPYLPDEFLRGKKFSTKVDTYSFGVVLFEIATGLASYSEKRTNKFLRDHIVDYEGDIMELKDPRAAGGDVFCFRRLIDIGKLCVNRKAKDRPEMVEVFKALEKII</sequence>
<keyword evidence="14" id="KW-1185">Reference proteome</keyword>
<dbReference type="GO" id="GO:0009893">
    <property type="term" value="P:positive regulation of metabolic process"/>
    <property type="evidence" value="ECO:0007669"/>
    <property type="project" value="UniProtKB-ARBA"/>
</dbReference>
<dbReference type="GO" id="GO:1902533">
    <property type="term" value="P:positive regulation of intracellular signal transduction"/>
    <property type="evidence" value="ECO:0007669"/>
    <property type="project" value="UniProtKB-ARBA"/>
</dbReference>
<keyword evidence="3 11" id="KW-0723">Serine/threonine-protein kinase</keyword>
<evidence type="ECO:0000256" key="8">
    <source>
        <dbReference type="ARBA" id="ARBA00047899"/>
    </source>
</evidence>
<dbReference type="PROSITE" id="PS50011">
    <property type="entry name" value="PROTEIN_KINASE_DOM"/>
    <property type="match status" value="1"/>
</dbReference>
<keyword evidence="4" id="KW-0808">Transferase</keyword>
<keyword evidence="5 10" id="KW-0547">Nucleotide-binding</keyword>
<evidence type="ECO:0000256" key="4">
    <source>
        <dbReference type="ARBA" id="ARBA00022679"/>
    </source>
</evidence>
<accession>A0AAW1UD78</accession>
<dbReference type="Pfam" id="PF00531">
    <property type="entry name" value="Death"/>
    <property type="match status" value="1"/>
</dbReference>
<evidence type="ECO:0000256" key="3">
    <source>
        <dbReference type="ARBA" id="ARBA00022527"/>
    </source>
</evidence>
<dbReference type="InterPro" id="IPR000719">
    <property type="entry name" value="Prot_kinase_dom"/>
</dbReference>
<dbReference type="PANTHER" id="PTHR48006:SF102">
    <property type="entry name" value="LEUCINE-RICH REPEAT-CONTAINING PROTEIN DDB_G0281931-RELATED"/>
    <property type="match status" value="1"/>
</dbReference>
<dbReference type="Proteomes" id="UP001431783">
    <property type="component" value="Unassembled WGS sequence"/>
</dbReference>
<dbReference type="SUPFAM" id="SSF56112">
    <property type="entry name" value="Protein kinase-like (PK-like)"/>
    <property type="match status" value="1"/>
</dbReference>
<gene>
    <name evidence="13" type="ORF">WA026_003901</name>
</gene>
<reference evidence="13 14" key="1">
    <citation type="submission" date="2023-03" db="EMBL/GenBank/DDBJ databases">
        <title>Genome insight into feeding habits of ladybird beetles.</title>
        <authorList>
            <person name="Li H.-S."/>
            <person name="Huang Y.-H."/>
            <person name="Pang H."/>
        </authorList>
    </citation>
    <scope>NUCLEOTIDE SEQUENCE [LARGE SCALE GENOMIC DNA]</scope>
    <source>
        <strain evidence="13">SYSU_2023b</strain>
        <tissue evidence="13">Whole body</tissue>
    </source>
</reference>
<name>A0AAW1UD78_9CUCU</name>
<dbReference type="InterPro" id="IPR017441">
    <property type="entry name" value="Protein_kinase_ATP_BS"/>
</dbReference>
<comment type="similarity">
    <text evidence="1">Belongs to the protein kinase superfamily. TKL Ser/Thr protein kinase family. Pelle subfamily.</text>
</comment>
<evidence type="ECO:0000256" key="6">
    <source>
        <dbReference type="ARBA" id="ARBA00022777"/>
    </source>
</evidence>
<evidence type="ECO:0000313" key="14">
    <source>
        <dbReference type="Proteomes" id="UP001431783"/>
    </source>
</evidence>
<dbReference type="GO" id="GO:0004674">
    <property type="term" value="F:protein serine/threonine kinase activity"/>
    <property type="evidence" value="ECO:0007669"/>
    <property type="project" value="UniProtKB-KW"/>
</dbReference>
<dbReference type="SMART" id="SM00220">
    <property type="entry name" value="S_TKc"/>
    <property type="match status" value="1"/>
</dbReference>
<dbReference type="InterPro" id="IPR001245">
    <property type="entry name" value="Ser-Thr/Tyr_kinase_cat_dom"/>
</dbReference>
<dbReference type="InterPro" id="IPR011029">
    <property type="entry name" value="DEATH-like_dom_sf"/>
</dbReference>
<dbReference type="FunFam" id="1.10.510.10:FF:000754">
    <property type="entry name" value="Interleukin-1 receptor-associated kinase"/>
    <property type="match status" value="1"/>
</dbReference>
<dbReference type="FunFam" id="3.30.200.20:FF:000572">
    <property type="entry name" value="Interleukin-1 receptor-associated kinase"/>
    <property type="match status" value="1"/>
</dbReference>
<feature type="domain" description="Protein kinase" evidence="12">
    <location>
        <begin position="200"/>
        <end position="474"/>
    </location>
</feature>
<comment type="catalytic activity">
    <reaction evidence="9">
        <text>L-seryl-[protein] + ATP = O-phospho-L-seryl-[protein] + ADP + H(+)</text>
        <dbReference type="Rhea" id="RHEA:17989"/>
        <dbReference type="Rhea" id="RHEA-COMP:9863"/>
        <dbReference type="Rhea" id="RHEA-COMP:11604"/>
        <dbReference type="ChEBI" id="CHEBI:15378"/>
        <dbReference type="ChEBI" id="CHEBI:29999"/>
        <dbReference type="ChEBI" id="CHEBI:30616"/>
        <dbReference type="ChEBI" id="CHEBI:83421"/>
        <dbReference type="ChEBI" id="CHEBI:456216"/>
        <dbReference type="EC" id="2.7.11.1"/>
    </reaction>
</comment>
<protein>
    <recommendedName>
        <fullName evidence="2">non-specific serine/threonine protein kinase</fullName>
        <ecNumber evidence="2">2.7.11.1</ecNumber>
    </recommendedName>
</protein>
<evidence type="ECO:0000256" key="7">
    <source>
        <dbReference type="ARBA" id="ARBA00022840"/>
    </source>
</evidence>
<dbReference type="GO" id="GO:0005524">
    <property type="term" value="F:ATP binding"/>
    <property type="evidence" value="ECO:0007669"/>
    <property type="project" value="UniProtKB-UniRule"/>
</dbReference>
<dbReference type="PROSITE" id="PS00108">
    <property type="entry name" value="PROTEIN_KINASE_ST"/>
    <property type="match status" value="1"/>
</dbReference>
<dbReference type="InterPro" id="IPR008271">
    <property type="entry name" value="Ser/Thr_kinase_AS"/>
</dbReference>
<evidence type="ECO:0000256" key="5">
    <source>
        <dbReference type="ARBA" id="ARBA00022741"/>
    </source>
</evidence>
<evidence type="ECO:0000256" key="10">
    <source>
        <dbReference type="PROSITE-ProRule" id="PRU10141"/>
    </source>
</evidence>
<dbReference type="GO" id="GO:0007165">
    <property type="term" value="P:signal transduction"/>
    <property type="evidence" value="ECO:0007669"/>
    <property type="project" value="InterPro"/>
</dbReference>
<evidence type="ECO:0000256" key="1">
    <source>
        <dbReference type="ARBA" id="ARBA00008718"/>
    </source>
</evidence>
<dbReference type="GO" id="GO:0045087">
    <property type="term" value="P:innate immune response"/>
    <property type="evidence" value="ECO:0007669"/>
    <property type="project" value="UniProtKB-ARBA"/>
</dbReference>
<dbReference type="GO" id="GO:0031349">
    <property type="term" value="P:positive regulation of defense response"/>
    <property type="evidence" value="ECO:0007669"/>
    <property type="project" value="UniProtKB-ARBA"/>
</dbReference>
<dbReference type="InterPro" id="IPR051824">
    <property type="entry name" value="LRR_Rcpt-Like_S/T_Kinase"/>
</dbReference>
<dbReference type="Pfam" id="PF07714">
    <property type="entry name" value="PK_Tyr_Ser-Thr"/>
    <property type="match status" value="1"/>
</dbReference>
<dbReference type="InterPro" id="IPR000488">
    <property type="entry name" value="Death_dom"/>
</dbReference>
<dbReference type="AlphaFoldDB" id="A0AAW1UD78"/>
<dbReference type="Gene3D" id="3.30.200.20">
    <property type="entry name" value="Phosphorylase Kinase, domain 1"/>
    <property type="match status" value="1"/>
</dbReference>